<evidence type="ECO:0000259" key="8">
    <source>
        <dbReference type="Pfam" id="PF13867"/>
    </source>
</evidence>
<evidence type="ECO:0000313" key="9">
    <source>
        <dbReference type="EMBL" id="CEJ85049.1"/>
    </source>
</evidence>
<accession>A0A0A1SZ69</accession>
<sequence>MPPAKLSAKDDKADGSKAATGSAKMRRNASQPGSAQGREPAPAPTSAPSQPVPEAPAPALNWSTFERDVLHAYRREHKLNTPASFSSTFHNCVLSSPRGIGKYSPTMLRRGAAKRQVKDQLALATRKHFNAVGIQENDVIVDFICKLRNDKAVPLLAAASHDAPLVE</sequence>
<dbReference type="HOGENOM" id="CLU_090091_0_0_1"/>
<dbReference type="PANTHER" id="PTHR13286:SF23">
    <property type="entry name" value="HISTONE DEACETYLASE COMPLEX SUBUNIT SAP30 SIN3 BINDING DOMAIN-CONTAINING PROTEIN"/>
    <property type="match status" value="1"/>
</dbReference>
<organism evidence="9 10">
    <name type="scientific">[Torrubiella] hemipterigena</name>
    <dbReference type="NCBI Taxonomy" id="1531966"/>
    <lineage>
        <taxon>Eukaryota</taxon>
        <taxon>Fungi</taxon>
        <taxon>Dikarya</taxon>
        <taxon>Ascomycota</taxon>
        <taxon>Pezizomycotina</taxon>
        <taxon>Sordariomycetes</taxon>
        <taxon>Hypocreomycetidae</taxon>
        <taxon>Hypocreales</taxon>
        <taxon>Clavicipitaceae</taxon>
        <taxon>Clavicipitaceae incertae sedis</taxon>
        <taxon>'Torrubiella' clade</taxon>
    </lineage>
</organism>
<comment type="subcellular location">
    <subcellularLocation>
        <location evidence="1">Nucleus</location>
    </subcellularLocation>
</comment>
<feature type="region of interest" description="Disordered" evidence="7">
    <location>
        <begin position="1"/>
        <end position="58"/>
    </location>
</feature>
<dbReference type="InterPro" id="IPR024145">
    <property type="entry name" value="His_deAcase_SAP30/SAP30L"/>
</dbReference>
<dbReference type="InterPro" id="IPR038291">
    <property type="entry name" value="SAP30_C_sf"/>
</dbReference>
<evidence type="ECO:0000256" key="5">
    <source>
        <dbReference type="ARBA" id="ARBA00023163"/>
    </source>
</evidence>
<protein>
    <recommendedName>
        <fullName evidence="8">Histone deacetylase complex subunit SAP30 Sin3 binding domain-containing protein</fullName>
    </recommendedName>
</protein>
<dbReference type="Gene3D" id="6.10.160.20">
    <property type="match status" value="1"/>
</dbReference>
<feature type="compositionally biased region" description="Pro residues" evidence="7">
    <location>
        <begin position="41"/>
        <end position="56"/>
    </location>
</feature>
<name>A0A0A1SZ69_9HYPO</name>
<reference evidence="9 10" key="1">
    <citation type="journal article" date="2015" name="Genome Announc.">
        <title>Draft Genome Sequence and Gene Annotation of the Entomopathogenic Fungus Verticillium hemipterigenum.</title>
        <authorList>
            <person name="Horn F."/>
            <person name="Habel A."/>
            <person name="Scharf D.H."/>
            <person name="Dworschak J."/>
            <person name="Brakhage A.A."/>
            <person name="Guthke R."/>
            <person name="Hertweck C."/>
            <person name="Linde J."/>
        </authorList>
    </citation>
    <scope>NUCLEOTIDE SEQUENCE [LARGE SCALE GENOMIC DNA]</scope>
</reference>
<dbReference type="PANTHER" id="PTHR13286">
    <property type="entry name" value="SAP30"/>
    <property type="match status" value="1"/>
</dbReference>
<proteinExistence type="inferred from homology"/>
<dbReference type="GO" id="GO:0005634">
    <property type="term" value="C:nucleus"/>
    <property type="evidence" value="ECO:0007669"/>
    <property type="project" value="UniProtKB-SubCell"/>
</dbReference>
<evidence type="ECO:0000313" key="10">
    <source>
        <dbReference type="Proteomes" id="UP000039046"/>
    </source>
</evidence>
<keyword evidence="3" id="KW-0678">Repressor</keyword>
<comment type="similarity">
    <text evidence="2">Belongs to the SAP30 family.</text>
</comment>
<keyword evidence="6" id="KW-0539">Nucleus</keyword>
<dbReference type="Pfam" id="PF13867">
    <property type="entry name" value="SAP30_Sin3_bdg"/>
    <property type="match status" value="1"/>
</dbReference>
<dbReference type="EMBL" id="CDHN01000002">
    <property type="protein sequence ID" value="CEJ85049.1"/>
    <property type="molecule type" value="Genomic_DNA"/>
</dbReference>
<keyword evidence="10" id="KW-1185">Reference proteome</keyword>
<keyword evidence="5" id="KW-0804">Transcription</keyword>
<keyword evidence="4" id="KW-0805">Transcription regulation</keyword>
<evidence type="ECO:0000256" key="7">
    <source>
        <dbReference type="SAM" id="MobiDB-lite"/>
    </source>
</evidence>
<dbReference type="Proteomes" id="UP000039046">
    <property type="component" value="Unassembled WGS sequence"/>
</dbReference>
<dbReference type="AlphaFoldDB" id="A0A0A1SZ69"/>
<evidence type="ECO:0000256" key="1">
    <source>
        <dbReference type="ARBA" id="ARBA00004123"/>
    </source>
</evidence>
<dbReference type="InterPro" id="IPR025718">
    <property type="entry name" value="SAP30_Sin3-bd"/>
</dbReference>
<gene>
    <name evidence="9" type="ORF">VHEMI03656</name>
</gene>
<evidence type="ECO:0000256" key="3">
    <source>
        <dbReference type="ARBA" id="ARBA00022491"/>
    </source>
</evidence>
<evidence type="ECO:0000256" key="2">
    <source>
        <dbReference type="ARBA" id="ARBA00006283"/>
    </source>
</evidence>
<evidence type="ECO:0000256" key="6">
    <source>
        <dbReference type="ARBA" id="ARBA00023242"/>
    </source>
</evidence>
<evidence type="ECO:0000256" key="4">
    <source>
        <dbReference type="ARBA" id="ARBA00023015"/>
    </source>
</evidence>
<dbReference type="OrthoDB" id="510958at2759"/>
<feature type="domain" description="Histone deacetylase complex subunit SAP30 Sin3 binding" evidence="8">
    <location>
        <begin position="118"/>
        <end position="147"/>
    </location>
</feature>